<dbReference type="InterPro" id="IPR011444">
    <property type="entry name" value="DUF1549"/>
</dbReference>
<evidence type="ECO:0000256" key="2">
    <source>
        <dbReference type="ARBA" id="ARBA00022723"/>
    </source>
</evidence>
<dbReference type="GO" id="GO:0020037">
    <property type="term" value="F:heme binding"/>
    <property type="evidence" value="ECO:0007669"/>
    <property type="project" value="InterPro"/>
</dbReference>
<keyword evidence="2 4" id="KW-0479">Metal-binding</keyword>
<dbReference type="PANTHER" id="PTHR35889:SF3">
    <property type="entry name" value="F-BOX DOMAIN-CONTAINING PROTEIN"/>
    <property type="match status" value="1"/>
</dbReference>
<dbReference type="Pfam" id="PF07635">
    <property type="entry name" value="PSCyt1"/>
    <property type="match status" value="1"/>
</dbReference>
<protein>
    <submittedName>
        <fullName evidence="7">Planctomycete cytochrome C</fullName>
    </submittedName>
</protein>
<keyword evidence="3 4" id="KW-0408">Iron</keyword>
<evidence type="ECO:0000313" key="8">
    <source>
        <dbReference type="Proteomes" id="UP000320672"/>
    </source>
</evidence>
<evidence type="ECO:0000256" key="3">
    <source>
        <dbReference type="ARBA" id="ARBA00023004"/>
    </source>
</evidence>
<keyword evidence="8" id="KW-1185">Reference proteome</keyword>
<dbReference type="InterPro" id="IPR009056">
    <property type="entry name" value="Cyt_c-like_dom"/>
</dbReference>
<proteinExistence type="predicted"/>
<evidence type="ECO:0000256" key="1">
    <source>
        <dbReference type="ARBA" id="ARBA00022617"/>
    </source>
</evidence>
<dbReference type="InterPro" id="IPR038637">
    <property type="entry name" value="NPCBM_sf"/>
</dbReference>
<dbReference type="Pfam" id="PF07587">
    <property type="entry name" value="PSD1"/>
    <property type="match status" value="1"/>
</dbReference>
<dbReference type="InterPro" id="IPR011429">
    <property type="entry name" value="Cyt_c_Planctomycete-type"/>
</dbReference>
<dbReference type="Gene3D" id="2.60.120.1060">
    <property type="entry name" value="NPCBM/NEW2 domain"/>
    <property type="match status" value="1"/>
</dbReference>
<feature type="signal peptide" evidence="5">
    <location>
        <begin position="1"/>
        <end position="30"/>
    </location>
</feature>
<evidence type="ECO:0000259" key="6">
    <source>
        <dbReference type="PROSITE" id="PS51007"/>
    </source>
</evidence>
<keyword evidence="1 4" id="KW-0349">Heme</keyword>
<reference evidence="7 8" key="1">
    <citation type="submission" date="2019-02" db="EMBL/GenBank/DDBJ databases">
        <title>Deep-cultivation of Planctomycetes and their phenomic and genomic characterization uncovers novel biology.</title>
        <authorList>
            <person name="Wiegand S."/>
            <person name="Jogler M."/>
            <person name="Boedeker C."/>
            <person name="Pinto D."/>
            <person name="Vollmers J."/>
            <person name="Rivas-Marin E."/>
            <person name="Kohn T."/>
            <person name="Peeters S.H."/>
            <person name="Heuer A."/>
            <person name="Rast P."/>
            <person name="Oberbeckmann S."/>
            <person name="Bunk B."/>
            <person name="Jeske O."/>
            <person name="Meyerdierks A."/>
            <person name="Storesund J.E."/>
            <person name="Kallscheuer N."/>
            <person name="Luecker S."/>
            <person name="Lage O.M."/>
            <person name="Pohl T."/>
            <person name="Merkel B.J."/>
            <person name="Hornburger P."/>
            <person name="Mueller R.-W."/>
            <person name="Bruemmer F."/>
            <person name="Labrenz M."/>
            <person name="Spormann A.M."/>
            <person name="Op den Camp H."/>
            <person name="Overmann J."/>
            <person name="Amann R."/>
            <person name="Jetten M.S.M."/>
            <person name="Mascher T."/>
            <person name="Medema M.H."/>
            <person name="Devos D.P."/>
            <person name="Kaster A.-K."/>
            <person name="Ovreas L."/>
            <person name="Rohde M."/>
            <person name="Galperin M.Y."/>
            <person name="Jogler C."/>
        </authorList>
    </citation>
    <scope>NUCLEOTIDE SEQUENCE [LARGE SCALE GENOMIC DNA]</scope>
    <source>
        <strain evidence="7 8">FF011L</strain>
    </source>
</reference>
<organism evidence="7 8">
    <name type="scientific">Roseimaritima multifibrata</name>
    <dbReference type="NCBI Taxonomy" id="1930274"/>
    <lineage>
        <taxon>Bacteria</taxon>
        <taxon>Pseudomonadati</taxon>
        <taxon>Planctomycetota</taxon>
        <taxon>Planctomycetia</taxon>
        <taxon>Pirellulales</taxon>
        <taxon>Pirellulaceae</taxon>
        <taxon>Roseimaritima</taxon>
    </lineage>
</organism>
<keyword evidence="5" id="KW-0732">Signal</keyword>
<feature type="domain" description="Cytochrome c" evidence="6">
    <location>
        <begin position="35"/>
        <end position="122"/>
    </location>
</feature>
<evidence type="ECO:0000256" key="5">
    <source>
        <dbReference type="SAM" id="SignalP"/>
    </source>
</evidence>
<dbReference type="PROSITE" id="PS51007">
    <property type="entry name" value="CYTC"/>
    <property type="match status" value="1"/>
</dbReference>
<dbReference type="AlphaFoldDB" id="A0A517MK98"/>
<dbReference type="PANTHER" id="PTHR35889">
    <property type="entry name" value="CYCLOINULO-OLIGOSACCHARIDE FRUCTANOTRANSFERASE-RELATED"/>
    <property type="match status" value="1"/>
</dbReference>
<dbReference type="OrthoDB" id="127107at2"/>
<dbReference type="EMBL" id="CP036262">
    <property type="protein sequence ID" value="QDS95321.1"/>
    <property type="molecule type" value="Genomic_DNA"/>
</dbReference>
<dbReference type="RefSeq" id="WP_145353389.1">
    <property type="nucleotide sequence ID" value="NZ_CP036262.1"/>
</dbReference>
<accession>A0A517MK98</accession>
<dbReference type="SUPFAM" id="SSF46626">
    <property type="entry name" value="Cytochrome c"/>
    <property type="match status" value="1"/>
</dbReference>
<dbReference type="Proteomes" id="UP000320672">
    <property type="component" value="Chromosome"/>
</dbReference>
<dbReference type="InterPro" id="IPR022655">
    <property type="entry name" value="DUF1553"/>
</dbReference>
<dbReference type="InterPro" id="IPR036909">
    <property type="entry name" value="Cyt_c-like_dom_sf"/>
</dbReference>
<gene>
    <name evidence="7" type="ORF">FF011L_41150</name>
</gene>
<dbReference type="InterPro" id="IPR013222">
    <property type="entry name" value="Glyco_hyd_98_carb-bd"/>
</dbReference>
<evidence type="ECO:0000313" key="7">
    <source>
        <dbReference type="EMBL" id="QDS95321.1"/>
    </source>
</evidence>
<sequence length="1000" mass="110711" precursor="true">MSSYRRPQTTLLRIAFMATVCCFAGSFGQANDKVDFATQIAPLLEQNCLVCHSAGIDKGDLSLATAQSILDQGLIIPGDSDSSQLVDMITSIDGEPAQMPKEKPSLTADEVKLIRRWIDEGATWPTETILREPSKSDASWWSFQPLASAPALRSIDDFIDQSLAEKQLHRSPPADRRTLIRRLTFDLHGLPPSPEAVAKFENDERPDAYARLVDQLLASPRYGERYARHWLDLAHYADTHGFERDRRRDNAWRYRDYVIDAFNNDKPFPRFLQEQIAGDVLWPEEPEAIVATGFLAAGPWDYVGHVETKSPILRRAARTLDLDDMATQVMTATMAMTVNCARCHDHKLDPILQEEYYRLQAVFAGVQRKERLISQASADEHQTQRDLLLSQINKLDFEIGLLEDQGIDLADIVGGGNGFGAGTKRAGLDPRNANATSKDAGGLSEITPNQFAKSSLPFVDGLFIPDGNDGATPIPITSTGLTISGLPGTSGQAWDAVRNGPVASQHSTVLSDTDFAVSPHTLLGLHANAGITFDLQAIRHATKRVQQSEQESLRLTAKVGYFGAQGDYRADAYLYVDGKQVAHFSQLRREDGLQAIDLILPASAGFLTLISTDGQNGYSHDQIGFGDARLRSTVSVERSEQEQQKLSNLKTERQELASELKNLGSPPKFYGVESAAQVPAVHLLQRGDPETPVGEPLAPGGFAALAMLSPELGTAESTADERRVALADWITDPTNPLPPRVIVNRLWHWHFGQGIVNTPSDFGFGGGSPSHPELLDWLAVQLQRENGSLKAIHRLILNSDTYKQQSRFTSDDPAIAVDADNRFLWRQNAKRMEAEVIRDSILTITGKLNTERGGPGFEDFQYQDAYAPIYTYVTADTSPLWKRSIYRFVVRTTPNPFLSTLDCPDPANLTPTRLTTTTPLQSLSLYNNDFVLRQATYLAKRIQHQSADSRSQQITTAFQITLQRNPTADELATATEFLETKSLFAFCRVLLNSNEFLYVD</sequence>
<dbReference type="Pfam" id="PF08305">
    <property type="entry name" value="NPCBM"/>
    <property type="match status" value="1"/>
</dbReference>
<evidence type="ECO:0000256" key="4">
    <source>
        <dbReference type="PROSITE-ProRule" id="PRU00433"/>
    </source>
</evidence>
<feature type="chain" id="PRO_5021943700" evidence="5">
    <location>
        <begin position="31"/>
        <end position="1000"/>
    </location>
</feature>
<name>A0A517MK98_9BACT</name>
<dbReference type="Pfam" id="PF07583">
    <property type="entry name" value="PSCyt2"/>
    <property type="match status" value="1"/>
</dbReference>
<dbReference type="GO" id="GO:0009055">
    <property type="term" value="F:electron transfer activity"/>
    <property type="evidence" value="ECO:0007669"/>
    <property type="project" value="InterPro"/>
</dbReference>
<dbReference type="KEGG" id="rml:FF011L_41150"/>
<dbReference type="GO" id="GO:0046872">
    <property type="term" value="F:metal ion binding"/>
    <property type="evidence" value="ECO:0007669"/>
    <property type="project" value="UniProtKB-KW"/>
</dbReference>